<feature type="signal peptide" evidence="1">
    <location>
        <begin position="1"/>
        <end position="25"/>
    </location>
</feature>
<evidence type="ECO:0008006" key="4">
    <source>
        <dbReference type="Google" id="ProtNLM"/>
    </source>
</evidence>
<reference evidence="3" key="1">
    <citation type="journal article" date="2019" name="Int. J. Syst. Evol. Microbiol.">
        <title>The Global Catalogue of Microorganisms (GCM) 10K type strain sequencing project: providing services to taxonomists for standard genome sequencing and annotation.</title>
        <authorList>
            <consortium name="The Broad Institute Genomics Platform"/>
            <consortium name="The Broad Institute Genome Sequencing Center for Infectious Disease"/>
            <person name="Wu L."/>
            <person name="Ma J."/>
        </authorList>
    </citation>
    <scope>NUCLEOTIDE SEQUENCE [LARGE SCALE GENOMIC DNA]</scope>
    <source>
        <strain evidence="3">ICMP 6774ER</strain>
    </source>
</reference>
<proteinExistence type="predicted"/>
<evidence type="ECO:0000313" key="2">
    <source>
        <dbReference type="EMBL" id="MFD1934110.1"/>
    </source>
</evidence>
<keyword evidence="3" id="KW-1185">Reference proteome</keyword>
<sequence>MRKYIAASTVALTITAAAVAGTALAGAASADTTAGRHGGGYVVTSPGGAPVRACPSKSCPAIDWIPAGGLTGGKAEGNWLKIHSGGYAWLGKLSPM</sequence>
<evidence type="ECO:0000256" key="1">
    <source>
        <dbReference type="SAM" id="SignalP"/>
    </source>
</evidence>
<protein>
    <recommendedName>
        <fullName evidence="4">SH3 domain-containing protein</fullName>
    </recommendedName>
</protein>
<feature type="chain" id="PRO_5047030494" description="SH3 domain-containing protein" evidence="1">
    <location>
        <begin position="26"/>
        <end position="96"/>
    </location>
</feature>
<organism evidence="2 3">
    <name type="scientific">Nonomuraea mangrovi</name>
    <dbReference type="NCBI Taxonomy" id="2316207"/>
    <lineage>
        <taxon>Bacteria</taxon>
        <taxon>Bacillati</taxon>
        <taxon>Actinomycetota</taxon>
        <taxon>Actinomycetes</taxon>
        <taxon>Streptosporangiales</taxon>
        <taxon>Streptosporangiaceae</taxon>
        <taxon>Nonomuraea</taxon>
    </lineage>
</organism>
<accession>A0ABW4SYZ9</accession>
<name>A0ABW4SYZ9_9ACTN</name>
<dbReference type="EMBL" id="JBHUFV010000033">
    <property type="protein sequence ID" value="MFD1934110.1"/>
    <property type="molecule type" value="Genomic_DNA"/>
</dbReference>
<comment type="caution">
    <text evidence="2">The sequence shown here is derived from an EMBL/GenBank/DDBJ whole genome shotgun (WGS) entry which is preliminary data.</text>
</comment>
<dbReference type="Proteomes" id="UP001597368">
    <property type="component" value="Unassembled WGS sequence"/>
</dbReference>
<gene>
    <name evidence="2" type="ORF">ACFSKW_21830</name>
</gene>
<evidence type="ECO:0000313" key="3">
    <source>
        <dbReference type="Proteomes" id="UP001597368"/>
    </source>
</evidence>
<keyword evidence="1" id="KW-0732">Signal</keyword>
<dbReference type="RefSeq" id="WP_379574157.1">
    <property type="nucleotide sequence ID" value="NZ_JBHUFV010000033.1"/>
</dbReference>